<evidence type="ECO:0000313" key="3">
    <source>
        <dbReference type="Proteomes" id="UP001295423"/>
    </source>
</evidence>
<reference evidence="2" key="1">
    <citation type="submission" date="2023-08" db="EMBL/GenBank/DDBJ databases">
        <authorList>
            <person name="Audoor S."/>
            <person name="Bilcke G."/>
        </authorList>
    </citation>
    <scope>NUCLEOTIDE SEQUENCE</scope>
</reference>
<proteinExistence type="predicted"/>
<dbReference type="Proteomes" id="UP001295423">
    <property type="component" value="Unassembled WGS sequence"/>
</dbReference>
<dbReference type="EMBL" id="CAKOGP040000002">
    <property type="protein sequence ID" value="CAJ1925616.1"/>
    <property type="molecule type" value="Genomic_DNA"/>
</dbReference>
<protein>
    <submittedName>
        <fullName evidence="2">Uncharacterized protein</fullName>
    </submittedName>
</protein>
<name>A0AAD2FCP3_9STRA</name>
<keyword evidence="3" id="KW-1185">Reference proteome</keyword>
<evidence type="ECO:0000256" key="1">
    <source>
        <dbReference type="SAM" id="MobiDB-lite"/>
    </source>
</evidence>
<dbReference type="AlphaFoldDB" id="A0AAD2FCP3"/>
<comment type="caution">
    <text evidence="2">The sequence shown here is derived from an EMBL/GenBank/DDBJ whole genome shotgun (WGS) entry which is preliminary data.</text>
</comment>
<feature type="region of interest" description="Disordered" evidence="1">
    <location>
        <begin position="176"/>
        <end position="215"/>
    </location>
</feature>
<sequence>MSVLTSNMMGGHRDSLFSFSLHDEPSYCSELSWDSDGDDSDSDDSFISEDDDYLDAQMMKGDFILEKPLEVNDLDRMFDWGFGYKAPSKFKESVYDFAVKVPIRRHSITDDDTSSFGDDEIRSDAFGSVLSAMSNELESNEMDGAELIADSAYVSNSSTLDDRWTEGRTHENLSPRVNRWRGGLTPDKNLRPSIERPMMPPPRRRPSNSGDDWNAMKRHSIESSSLQFEVIKSQIQSELGLRMSDSLPAQKIMEAIMSVLQNPGCQEESKEESKYDQ</sequence>
<gene>
    <name evidence="2" type="ORF">CYCCA115_LOCUS1157</name>
</gene>
<evidence type="ECO:0000313" key="2">
    <source>
        <dbReference type="EMBL" id="CAJ1925616.1"/>
    </source>
</evidence>
<organism evidence="2 3">
    <name type="scientific">Cylindrotheca closterium</name>
    <dbReference type="NCBI Taxonomy" id="2856"/>
    <lineage>
        <taxon>Eukaryota</taxon>
        <taxon>Sar</taxon>
        <taxon>Stramenopiles</taxon>
        <taxon>Ochrophyta</taxon>
        <taxon>Bacillariophyta</taxon>
        <taxon>Bacillariophyceae</taxon>
        <taxon>Bacillariophycidae</taxon>
        <taxon>Bacillariales</taxon>
        <taxon>Bacillariaceae</taxon>
        <taxon>Cylindrotheca</taxon>
    </lineage>
</organism>
<accession>A0AAD2FCP3</accession>